<gene>
    <name evidence="7" type="ORF">G7K_6311-t1</name>
</gene>
<feature type="region of interest" description="Disordered" evidence="5">
    <location>
        <begin position="628"/>
        <end position="652"/>
    </location>
</feature>
<reference evidence="7 8" key="1">
    <citation type="journal article" date="2011" name="J. Gen. Appl. Microbiol.">
        <title>Draft genome sequencing of the enigmatic yeast Saitoella complicata.</title>
        <authorList>
            <person name="Nishida H."/>
            <person name="Hamamoto M."/>
            <person name="Sugiyama J."/>
        </authorList>
    </citation>
    <scope>NUCLEOTIDE SEQUENCE [LARGE SCALE GENOMIC DNA]</scope>
    <source>
        <strain evidence="7 8">NRRL Y-17804</strain>
    </source>
</reference>
<dbReference type="InterPro" id="IPR003347">
    <property type="entry name" value="JmjC_dom"/>
</dbReference>
<evidence type="ECO:0000256" key="1">
    <source>
        <dbReference type="ARBA" id="ARBA00004123"/>
    </source>
</evidence>
<keyword evidence="2" id="KW-0805">Transcription regulation</keyword>
<dbReference type="Pfam" id="PF10497">
    <property type="entry name" value="zf-4CXXC_R1"/>
    <property type="match status" value="1"/>
</dbReference>
<dbReference type="PROSITE" id="PS51184">
    <property type="entry name" value="JMJC"/>
    <property type="match status" value="1"/>
</dbReference>
<name>A0A0E9NQU5_SAICN</name>
<dbReference type="EMBL" id="BACD03000063">
    <property type="protein sequence ID" value="GAO52229.1"/>
    <property type="molecule type" value="Genomic_DNA"/>
</dbReference>
<evidence type="ECO:0000313" key="7">
    <source>
        <dbReference type="EMBL" id="GAO52229.1"/>
    </source>
</evidence>
<reference evidence="7 8" key="2">
    <citation type="journal article" date="2014" name="J. Gen. Appl. Microbiol.">
        <title>The early diverging ascomycetous budding yeast Saitoella complicata has three histone deacetylases belonging to the Clr6, Hos2, and Rpd3 lineages.</title>
        <authorList>
            <person name="Nishida H."/>
            <person name="Matsumoto T."/>
            <person name="Kondo S."/>
            <person name="Hamamoto M."/>
            <person name="Yoshikawa H."/>
        </authorList>
    </citation>
    <scope>NUCLEOTIDE SEQUENCE [LARGE SCALE GENOMIC DNA]</scope>
    <source>
        <strain evidence="7 8">NRRL Y-17804</strain>
    </source>
</reference>
<dbReference type="GO" id="GO:0005634">
    <property type="term" value="C:nucleus"/>
    <property type="evidence" value="ECO:0007669"/>
    <property type="project" value="UniProtKB-SubCell"/>
</dbReference>
<reference evidence="7 8" key="3">
    <citation type="journal article" date="2015" name="Genome Announc.">
        <title>Draft Genome Sequence of the Archiascomycetous Yeast Saitoella complicata.</title>
        <authorList>
            <person name="Yamauchi K."/>
            <person name="Kondo S."/>
            <person name="Hamamoto M."/>
            <person name="Takahashi Y."/>
            <person name="Ogura Y."/>
            <person name="Hayashi T."/>
            <person name="Nishida H."/>
        </authorList>
    </citation>
    <scope>NUCLEOTIDE SEQUENCE [LARGE SCALE GENOMIC DNA]</scope>
    <source>
        <strain evidence="7 8">NRRL Y-17804</strain>
    </source>
</reference>
<evidence type="ECO:0000256" key="4">
    <source>
        <dbReference type="ARBA" id="ARBA00023242"/>
    </source>
</evidence>
<feature type="region of interest" description="Disordered" evidence="5">
    <location>
        <begin position="586"/>
        <end position="607"/>
    </location>
</feature>
<dbReference type="InterPro" id="IPR018866">
    <property type="entry name" value="Znf-4CXXC_R1"/>
</dbReference>
<proteinExistence type="predicted"/>
<organism evidence="7 8">
    <name type="scientific">Saitoella complicata (strain BCRC 22490 / CBS 7301 / JCM 7358 / NBRC 10748 / NRRL Y-17804)</name>
    <dbReference type="NCBI Taxonomy" id="698492"/>
    <lineage>
        <taxon>Eukaryota</taxon>
        <taxon>Fungi</taxon>
        <taxon>Dikarya</taxon>
        <taxon>Ascomycota</taxon>
        <taxon>Taphrinomycotina</taxon>
        <taxon>Taphrinomycotina incertae sedis</taxon>
        <taxon>Saitoella</taxon>
    </lineage>
</organism>
<dbReference type="GO" id="GO:0005737">
    <property type="term" value="C:cytoplasm"/>
    <property type="evidence" value="ECO:0007669"/>
    <property type="project" value="TreeGrafter"/>
</dbReference>
<keyword evidence="8" id="KW-1185">Reference proteome</keyword>
<sequence>MDFLLHTRPCFLSVCAAFLVPFSPFFLTAWRSIVMASESSAAQIPADFDVDEVVLDNDGFGWVKRVDARKPERELEQLIHDVVVVAGVPLVIENWHLREDFPKEMLSMQYLKNNLGDMKIPIRDMDRENVVDQTMSMSDYLSMIPTLAAENADLSNASRRRLYAKDLTCPDEWRDSVASLLPDSLVYLGSNDFMSKLPPSAQAENIMLYIGHEGTYTTAHRDMCAAVGHNLMVHTDPNSSSLWFMTSTHSHLAVKEKFPDIDLELHWATIDEWAELSENAKVYMCEQKEGDLMLVPTWAAHQVWNRGSATVKVSWNRVTADSLTRAVKAALPAYKAVCHAEEYKIKSILHATINNLTLDPPHMSVQQITNLQTLFPVFTDVLTEEYLPDTSQVKRCEEKFRYSVRCSYCSCDIWNRFLTCTDCEGDPYDVCIECYARGRSCAHISGLKWMEQWDWEKLCALWMRARQIFNNVSEEDRRVETWDEQLHSRKTMAMVCEEENGQRPRNLENPRKTTRRCHPCKNTHEDANKQVTCARCDKIFCMSFLMWNMEMDPSLVLAGIWGRWECPACYGDCKCAVCLAKPREENSHRRLGDVPRPGTSPLAGTLSGWTSVNTRAYRDQRSRNYYFKVVKPRGRPKKKSTVTPSRKGRMDDVEEALIGQSEPPGPPSKRARQTVPDAELDLLPQGPEAAEMQPPLNTQRDVRPVFGNGANGDSRSTMSQGQAQESSPEIPDLPREIFFYSEGIVARENGNGVTHYPTHRAHLEIFRRGQMRSNFTSTVPERDELERLLRVYELLGNTEGQRIVKERLAERHIQLNLLAEAEELSADLLSVREQETVAKEAEKLAESYPNVTKKNFSSNMLANSRW</sequence>
<feature type="compositionally biased region" description="Basic residues" evidence="5">
    <location>
        <begin position="630"/>
        <end position="640"/>
    </location>
</feature>
<dbReference type="PANTHER" id="PTHR12480">
    <property type="entry name" value="ARGININE DEMETHYLASE AND LYSYL-HYDROXYLASE JMJD"/>
    <property type="match status" value="1"/>
</dbReference>
<evidence type="ECO:0000313" key="8">
    <source>
        <dbReference type="Proteomes" id="UP000033140"/>
    </source>
</evidence>
<evidence type="ECO:0000259" key="6">
    <source>
        <dbReference type="PROSITE" id="PS51184"/>
    </source>
</evidence>
<dbReference type="Proteomes" id="UP000033140">
    <property type="component" value="Unassembled WGS sequence"/>
</dbReference>
<dbReference type="Gene3D" id="2.60.120.650">
    <property type="entry name" value="Cupin"/>
    <property type="match status" value="1"/>
</dbReference>
<feature type="region of interest" description="Disordered" evidence="5">
    <location>
        <begin position="685"/>
        <end position="731"/>
    </location>
</feature>
<dbReference type="InterPro" id="IPR050910">
    <property type="entry name" value="JMJD6_ArgDemeth/LysHydrox"/>
</dbReference>
<feature type="compositionally biased region" description="Polar residues" evidence="5">
    <location>
        <begin position="711"/>
        <end position="727"/>
    </location>
</feature>
<evidence type="ECO:0000256" key="2">
    <source>
        <dbReference type="ARBA" id="ARBA00023015"/>
    </source>
</evidence>
<dbReference type="AlphaFoldDB" id="A0A0E9NQU5"/>
<dbReference type="SMART" id="SM00558">
    <property type="entry name" value="JmjC"/>
    <property type="match status" value="1"/>
</dbReference>
<evidence type="ECO:0000256" key="3">
    <source>
        <dbReference type="ARBA" id="ARBA00023163"/>
    </source>
</evidence>
<feature type="domain" description="JmjC" evidence="6">
    <location>
        <begin position="170"/>
        <end position="334"/>
    </location>
</feature>
<comment type="subcellular location">
    <subcellularLocation>
        <location evidence="1">Nucleus</location>
    </subcellularLocation>
</comment>
<comment type="caution">
    <text evidence="7">The sequence shown here is derived from an EMBL/GenBank/DDBJ whole genome shotgun (WGS) entry which is preliminary data.</text>
</comment>
<keyword evidence="4" id="KW-0539">Nucleus</keyword>
<dbReference type="PANTHER" id="PTHR12480:SF35">
    <property type="entry name" value="TRANSCRIPTION FACTOR JUMONJI, JMJC DOMAIN-CONTAINING PROTEIN"/>
    <property type="match status" value="1"/>
</dbReference>
<accession>A0A0E9NQU5</accession>
<keyword evidence="3" id="KW-0804">Transcription</keyword>
<dbReference type="Pfam" id="PF02373">
    <property type="entry name" value="JmjC"/>
    <property type="match status" value="1"/>
</dbReference>
<dbReference type="SUPFAM" id="SSF51197">
    <property type="entry name" value="Clavaminate synthase-like"/>
    <property type="match status" value="1"/>
</dbReference>
<dbReference type="STRING" id="698492.A0A0E9NQU5"/>
<protein>
    <recommendedName>
        <fullName evidence="6">JmjC domain-containing protein</fullName>
    </recommendedName>
</protein>
<evidence type="ECO:0000256" key="5">
    <source>
        <dbReference type="SAM" id="MobiDB-lite"/>
    </source>
</evidence>